<evidence type="ECO:0000256" key="4">
    <source>
        <dbReference type="ARBA" id="ARBA00022691"/>
    </source>
</evidence>
<evidence type="ECO:0000256" key="1">
    <source>
        <dbReference type="ARBA" id="ARBA00004123"/>
    </source>
</evidence>
<sequence length="99" mass="11200">MSCFFLPEPELNHLTESLGFFFTRPRGGKYGPALDVPPSLLKYQRTVSTHGMNMLILFSGTGGAEVALHRLGIRMNNVILVKKSEVNRNILKSWWDLTH</sequence>
<reference evidence="9" key="2">
    <citation type="submission" date="2015-07" db="EMBL/GenBank/DDBJ databases">
        <authorList>
            <person name="Noorani M."/>
        </authorList>
    </citation>
    <scope>NUCLEOTIDE SEQUENCE</scope>
    <source>
        <strain evidence="9">Yugu1</strain>
    </source>
</reference>
<keyword evidence="5" id="KW-0677">Repeat</keyword>
<dbReference type="AlphaFoldDB" id="A0A368QL70"/>
<organism evidence="9">
    <name type="scientific">Setaria italica</name>
    <name type="common">Foxtail millet</name>
    <name type="synonym">Panicum italicum</name>
    <dbReference type="NCBI Taxonomy" id="4555"/>
    <lineage>
        <taxon>Eukaryota</taxon>
        <taxon>Viridiplantae</taxon>
        <taxon>Streptophyta</taxon>
        <taxon>Embryophyta</taxon>
        <taxon>Tracheophyta</taxon>
        <taxon>Spermatophyta</taxon>
        <taxon>Magnoliopsida</taxon>
        <taxon>Liliopsida</taxon>
        <taxon>Poales</taxon>
        <taxon>Poaceae</taxon>
        <taxon>PACMAD clade</taxon>
        <taxon>Panicoideae</taxon>
        <taxon>Panicodae</taxon>
        <taxon>Paniceae</taxon>
        <taxon>Cenchrinae</taxon>
        <taxon>Setaria</taxon>
    </lineage>
</organism>
<proteinExistence type="predicted"/>
<keyword evidence="6" id="KW-0238">DNA-binding</keyword>
<dbReference type="InterPro" id="IPR030380">
    <property type="entry name" value="SAM_MeTfrase_DRM"/>
</dbReference>
<comment type="subcellular location">
    <subcellularLocation>
        <location evidence="1">Nucleus</location>
    </subcellularLocation>
</comment>
<keyword evidence="7" id="KW-0539">Nucleus</keyword>
<evidence type="ECO:0000259" key="8">
    <source>
        <dbReference type="PROSITE" id="PS51680"/>
    </source>
</evidence>
<protein>
    <recommendedName>
        <fullName evidence="8">SAM-dependent MTase DRM-type domain-containing protein</fullName>
    </recommendedName>
</protein>
<dbReference type="STRING" id="4555.A0A368QL70"/>
<evidence type="ECO:0000256" key="3">
    <source>
        <dbReference type="ARBA" id="ARBA00022679"/>
    </source>
</evidence>
<dbReference type="GO" id="GO:0005634">
    <property type="term" value="C:nucleus"/>
    <property type="evidence" value="ECO:0007669"/>
    <property type="project" value="UniProtKB-SubCell"/>
</dbReference>
<dbReference type="GO" id="GO:0003677">
    <property type="term" value="F:DNA binding"/>
    <property type="evidence" value="ECO:0007669"/>
    <property type="project" value="UniProtKB-KW"/>
</dbReference>
<evidence type="ECO:0000313" key="9">
    <source>
        <dbReference type="EMBL" id="RCV18706.1"/>
    </source>
</evidence>
<dbReference type="EMBL" id="CM003530">
    <property type="protein sequence ID" value="RCV18706.1"/>
    <property type="molecule type" value="Genomic_DNA"/>
</dbReference>
<evidence type="ECO:0000256" key="7">
    <source>
        <dbReference type="ARBA" id="ARBA00023242"/>
    </source>
</evidence>
<evidence type="ECO:0000256" key="5">
    <source>
        <dbReference type="ARBA" id="ARBA00022737"/>
    </source>
</evidence>
<reference evidence="9" key="1">
    <citation type="journal article" date="2012" name="Nat. Biotechnol.">
        <title>Reference genome sequence of the model plant Setaria.</title>
        <authorList>
            <person name="Bennetzen J.L."/>
            <person name="Schmutz J."/>
            <person name="Wang H."/>
            <person name="Percifield R."/>
            <person name="Hawkins J."/>
            <person name="Pontaroli A.C."/>
            <person name="Estep M."/>
            <person name="Feng L."/>
            <person name="Vaughn J.N."/>
            <person name="Grimwood J."/>
            <person name="Jenkins J."/>
            <person name="Barry K."/>
            <person name="Lindquist E."/>
            <person name="Hellsten U."/>
            <person name="Deshpande S."/>
            <person name="Wang X."/>
            <person name="Wu X."/>
            <person name="Mitros T."/>
            <person name="Triplett J."/>
            <person name="Yang X."/>
            <person name="Ye C.Y."/>
            <person name="Mauro-Herrera M."/>
            <person name="Wang L."/>
            <person name="Li P."/>
            <person name="Sharma M."/>
            <person name="Sharma R."/>
            <person name="Ronald P.C."/>
            <person name="Panaud O."/>
            <person name="Kellogg E.A."/>
            <person name="Brutnell T.P."/>
            <person name="Doust A.N."/>
            <person name="Tuskan G.A."/>
            <person name="Rokhsar D."/>
            <person name="Devos K.M."/>
        </authorList>
    </citation>
    <scope>NUCLEOTIDE SEQUENCE [LARGE SCALE GENOMIC DNA]</scope>
    <source>
        <strain evidence="9">Yugu1</strain>
    </source>
</reference>
<feature type="domain" description="SAM-dependent MTase DRM-type" evidence="8">
    <location>
        <begin position="1"/>
        <end position="99"/>
    </location>
</feature>
<keyword evidence="3" id="KW-0808">Transferase</keyword>
<name>A0A368QL70_SETIT</name>
<evidence type="ECO:0000256" key="2">
    <source>
        <dbReference type="ARBA" id="ARBA00022603"/>
    </source>
</evidence>
<dbReference type="OrthoDB" id="1749295at2759"/>
<dbReference type="InterPro" id="IPR050390">
    <property type="entry name" value="C5-Methyltransferase"/>
</dbReference>
<keyword evidence="2" id="KW-0489">Methyltransferase</keyword>
<gene>
    <name evidence="9" type="ORF">SETIT_3G323800v2</name>
</gene>
<dbReference type="PANTHER" id="PTHR23068:SF25">
    <property type="entry name" value="DNA (CYTOSINE-5)-METHYLTRANSFERASE DRM2"/>
    <property type="match status" value="1"/>
</dbReference>
<accession>A0A368QL70</accession>
<dbReference type="GO" id="GO:0008168">
    <property type="term" value="F:methyltransferase activity"/>
    <property type="evidence" value="ECO:0007669"/>
    <property type="project" value="UniProtKB-KW"/>
</dbReference>
<dbReference type="GO" id="GO:0032259">
    <property type="term" value="P:methylation"/>
    <property type="evidence" value="ECO:0007669"/>
    <property type="project" value="UniProtKB-KW"/>
</dbReference>
<keyword evidence="4" id="KW-0949">S-adenosyl-L-methionine</keyword>
<dbReference type="PANTHER" id="PTHR23068">
    <property type="entry name" value="DNA CYTOSINE-5- -METHYLTRANSFERASE 3-RELATED"/>
    <property type="match status" value="1"/>
</dbReference>
<dbReference type="PROSITE" id="PS51680">
    <property type="entry name" value="SAM_MT_DRM"/>
    <property type="match status" value="1"/>
</dbReference>
<evidence type="ECO:0000256" key="6">
    <source>
        <dbReference type="ARBA" id="ARBA00023125"/>
    </source>
</evidence>